<dbReference type="Pfam" id="PF02627">
    <property type="entry name" value="CMD"/>
    <property type="match status" value="1"/>
</dbReference>
<dbReference type="EMBL" id="QZKU01000064">
    <property type="protein sequence ID" value="RJP21821.1"/>
    <property type="molecule type" value="Genomic_DNA"/>
</dbReference>
<reference evidence="2 3" key="1">
    <citation type="journal article" date="2017" name="ISME J.">
        <title>Energy and carbon metabolisms in a deep terrestrial subsurface fluid microbial community.</title>
        <authorList>
            <person name="Momper L."/>
            <person name="Jungbluth S.P."/>
            <person name="Lee M.D."/>
            <person name="Amend J.P."/>
        </authorList>
    </citation>
    <scope>NUCLEOTIDE SEQUENCE [LARGE SCALE GENOMIC DNA]</scope>
    <source>
        <strain evidence="2">SURF_5</strain>
    </source>
</reference>
<proteinExistence type="predicted"/>
<dbReference type="InterPro" id="IPR029032">
    <property type="entry name" value="AhpD-like"/>
</dbReference>
<comment type="caution">
    <text evidence="2">The sequence shown here is derived from an EMBL/GenBank/DDBJ whole genome shotgun (WGS) entry which is preliminary data.</text>
</comment>
<dbReference type="GO" id="GO:0051920">
    <property type="term" value="F:peroxiredoxin activity"/>
    <property type="evidence" value="ECO:0007669"/>
    <property type="project" value="InterPro"/>
</dbReference>
<dbReference type="SUPFAM" id="SSF69118">
    <property type="entry name" value="AhpD-like"/>
    <property type="match status" value="1"/>
</dbReference>
<evidence type="ECO:0000259" key="1">
    <source>
        <dbReference type="Pfam" id="PF02627"/>
    </source>
</evidence>
<name>A0A3A4P1W0_ABYX5</name>
<dbReference type="AlphaFoldDB" id="A0A3A4P1W0"/>
<dbReference type="Proteomes" id="UP000265882">
    <property type="component" value="Unassembled WGS sequence"/>
</dbReference>
<evidence type="ECO:0000313" key="2">
    <source>
        <dbReference type="EMBL" id="RJP21821.1"/>
    </source>
</evidence>
<protein>
    <recommendedName>
        <fullName evidence="1">Carboxymuconolactone decarboxylase-like domain-containing protein</fullName>
    </recommendedName>
</protein>
<feature type="domain" description="Carboxymuconolactone decarboxylase-like" evidence="1">
    <location>
        <begin position="12"/>
        <end position="39"/>
    </location>
</feature>
<gene>
    <name evidence="2" type="ORF">C4520_09195</name>
</gene>
<sequence length="40" mass="4400">MNPEMKVAAFMRFEYVEGALDAKTRELVLLATAAITGCTH</sequence>
<dbReference type="Gene3D" id="1.20.1290.10">
    <property type="entry name" value="AhpD-like"/>
    <property type="match status" value="1"/>
</dbReference>
<organism evidence="2 3">
    <name type="scientific">Abyssobacteria bacterium (strain SURF_5)</name>
    <dbReference type="NCBI Taxonomy" id="2093360"/>
    <lineage>
        <taxon>Bacteria</taxon>
        <taxon>Pseudomonadati</taxon>
        <taxon>Candidatus Hydrogenedentota</taxon>
        <taxon>Candidatus Abyssobacteria</taxon>
    </lineage>
</organism>
<dbReference type="InterPro" id="IPR003779">
    <property type="entry name" value="CMD-like"/>
</dbReference>
<accession>A0A3A4P1W0</accession>
<evidence type="ECO:0000313" key="3">
    <source>
        <dbReference type="Proteomes" id="UP000265882"/>
    </source>
</evidence>